<dbReference type="Proteomes" id="UP001160483">
    <property type="component" value="Unassembled WGS sequence"/>
</dbReference>
<sequence>MKSCRTKLYTVLNVVAHDKLLQILARILEKMALHESQVFTTSEKDHLKSILTIEDAQIQAVVDVAKEVFKDAATFGQIDRVFLLSRGVDEKVVQIIEKIWRKKGLAMAKQIEAFQAVEMPSLVLQKTDWRLHLQMGSSKRSRQSEPTAIFQLNVADMSSATKGTERLDIELSHAELHSLFLQLNSIQEEVDASPTPFAS</sequence>
<dbReference type="PANTHER" id="PTHR12333:SF0">
    <property type="entry name" value="COMM DOMAIN-CONTAINING PROTEIN 10"/>
    <property type="match status" value="1"/>
</dbReference>
<dbReference type="AlphaFoldDB" id="A0AAU9L4V0"/>
<comment type="caution">
    <text evidence="2">The sequence shown here is derived from an EMBL/GenBank/DDBJ whole genome shotgun (WGS) entry which is preliminary data.</text>
</comment>
<reference evidence="2" key="1">
    <citation type="submission" date="2021-11" db="EMBL/GenBank/DDBJ databases">
        <authorList>
            <person name="Islam A."/>
            <person name="Islam S."/>
            <person name="Flora M.S."/>
            <person name="Rahman M."/>
            <person name="Ziaur R.M."/>
            <person name="Epstein J.H."/>
            <person name="Hassan M."/>
            <person name="Klassen M."/>
            <person name="Woodard K."/>
            <person name="Webb A."/>
            <person name="Webby R.J."/>
            <person name="El Zowalaty M.E."/>
        </authorList>
    </citation>
    <scope>NUCLEOTIDE SEQUENCE</scope>
    <source>
        <strain evidence="2">Pbs3</strain>
    </source>
</reference>
<accession>A0AAU9L4V0</accession>
<dbReference type="PROSITE" id="PS51269">
    <property type="entry name" value="COMM"/>
    <property type="match status" value="1"/>
</dbReference>
<protein>
    <recommendedName>
        <fullName evidence="1">COMM domain-containing protein</fullName>
    </recommendedName>
</protein>
<name>A0AAU9L4V0_9STRA</name>
<gene>
    <name evidence="2" type="ORF">PBS003_LOCUS7225</name>
</gene>
<dbReference type="Pfam" id="PF07258">
    <property type="entry name" value="COMM_domain"/>
    <property type="match status" value="1"/>
</dbReference>
<proteinExistence type="predicted"/>
<organism evidence="2 3">
    <name type="scientific">Peronospora belbahrii</name>
    <dbReference type="NCBI Taxonomy" id="622444"/>
    <lineage>
        <taxon>Eukaryota</taxon>
        <taxon>Sar</taxon>
        <taxon>Stramenopiles</taxon>
        <taxon>Oomycota</taxon>
        <taxon>Peronosporomycetes</taxon>
        <taxon>Peronosporales</taxon>
        <taxon>Peronosporaceae</taxon>
        <taxon>Peronospora</taxon>
    </lineage>
</organism>
<evidence type="ECO:0000259" key="1">
    <source>
        <dbReference type="PROSITE" id="PS51269"/>
    </source>
</evidence>
<dbReference type="InterPro" id="IPR037361">
    <property type="entry name" value="COMMD10"/>
</dbReference>
<evidence type="ECO:0000313" key="2">
    <source>
        <dbReference type="EMBL" id="CAH0480608.1"/>
    </source>
</evidence>
<dbReference type="PANTHER" id="PTHR12333">
    <property type="entry name" value="COMM DOMAIN CONTAINING PROTEIN 10"/>
    <property type="match status" value="1"/>
</dbReference>
<evidence type="ECO:0000313" key="3">
    <source>
        <dbReference type="Proteomes" id="UP001160483"/>
    </source>
</evidence>
<feature type="domain" description="COMM" evidence="1">
    <location>
        <begin position="123"/>
        <end position="194"/>
    </location>
</feature>
<dbReference type="InterPro" id="IPR017920">
    <property type="entry name" value="COMM"/>
</dbReference>
<dbReference type="EMBL" id="CAKKTJ010000324">
    <property type="protein sequence ID" value="CAH0480608.1"/>
    <property type="molecule type" value="Genomic_DNA"/>
</dbReference>